<dbReference type="Gene3D" id="3.30.420.40">
    <property type="match status" value="2"/>
</dbReference>
<keyword evidence="7" id="KW-0418">Kinase</keyword>
<dbReference type="CDD" id="cd01639">
    <property type="entry name" value="IMPase"/>
    <property type="match status" value="1"/>
</dbReference>
<comment type="caution">
    <text evidence="11">The sequence shown here is derived from an EMBL/GenBank/DDBJ whole genome shotgun (WGS) entry which is preliminary data.</text>
</comment>
<evidence type="ECO:0000313" key="12">
    <source>
        <dbReference type="Proteomes" id="UP000823674"/>
    </source>
</evidence>
<dbReference type="SUPFAM" id="SSF56655">
    <property type="entry name" value="Carbohydrate phosphatase"/>
    <property type="match status" value="1"/>
</dbReference>
<keyword evidence="8" id="KW-0460">Magnesium</keyword>
<evidence type="ECO:0000256" key="5">
    <source>
        <dbReference type="ARBA" id="ARBA00022679"/>
    </source>
</evidence>
<dbReference type="Proteomes" id="UP000823674">
    <property type="component" value="Chromosome A03"/>
</dbReference>
<dbReference type="PANTHER" id="PTHR20854:SF4">
    <property type="entry name" value="INOSITOL-1-MONOPHOSPHATASE-RELATED"/>
    <property type="match status" value="1"/>
</dbReference>
<keyword evidence="5" id="KW-0808">Transferase</keyword>
<evidence type="ECO:0000256" key="3">
    <source>
        <dbReference type="ARBA" id="ARBA00005190"/>
    </source>
</evidence>
<dbReference type="Pfam" id="PF02782">
    <property type="entry name" value="FGGY_C"/>
    <property type="match status" value="1"/>
</dbReference>
<dbReference type="Gene3D" id="3.40.190.80">
    <property type="match status" value="1"/>
</dbReference>
<dbReference type="PRINTS" id="PR00377">
    <property type="entry name" value="IMPHPHTASES"/>
</dbReference>
<dbReference type="InterPro" id="IPR043129">
    <property type="entry name" value="ATPase_NBD"/>
</dbReference>
<dbReference type="InterPro" id="IPR033942">
    <property type="entry name" value="IMPase"/>
</dbReference>
<keyword evidence="12" id="KW-1185">Reference proteome</keyword>
<organism evidence="11 12">
    <name type="scientific">Brassica rapa subsp. trilocularis</name>
    <dbReference type="NCBI Taxonomy" id="1813537"/>
    <lineage>
        <taxon>Eukaryota</taxon>
        <taxon>Viridiplantae</taxon>
        <taxon>Streptophyta</taxon>
        <taxon>Embryophyta</taxon>
        <taxon>Tracheophyta</taxon>
        <taxon>Spermatophyta</taxon>
        <taxon>Magnoliopsida</taxon>
        <taxon>eudicotyledons</taxon>
        <taxon>Gunneridae</taxon>
        <taxon>Pentapetalae</taxon>
        <taxon>rosids</taxon>
        <taxon>malvids</taxon>
        <taxon>Brassicales</taxon>
        <taxon>Brassicaceae</taxon>
        <taxon>Brassiceae</taxon>
        <taxon>Brassica</taxon>
    </lineage>
</organism>
<protein>
    <recommendedName>
        <fullName evidence="13">Glycerol kinase</fullName>
    </recommendedName>
</protein>
<dbReference type="Pfam" id="PF00370">
    <property type="entry name" value="FGGY_N"/>
    <property type="match status" value="1"/>
</dbReference>
<feature type="domain" description="Carbohydrate kinase FGGY N-terminal" evidence="9">
    <location>
        <begin position="73"/>
        <end position="145"/>
    </location>
</feature>
<dbReference type="InterPro" id="IPR020550">
    <property type="entry name" value="Inositol_monophosphatase_CS"/>
</dbReference>
<dbReference type="SUPFAM" id="SSF53067">
    <property type="entry name" value="Actin-like ATPase domain"/>
    <property type="match status" value="2"/>
</dbReference>
<evidence type="ECO:0000256" key="4">
    <source>
        <dbReference type="ARBA" id="ARBA00009759"/>
    </source>
</evidence>
<accession>A0ABQ7N357</accession>
<sequence>MPHPLDKATADGHNVDRGLKAIGFTDQRETPSFEANPLDFLSTKLSYGWMLAPVPAAGTSFLMNFFLDDIHRRLEKELSGGRSHFVESCALPISTYFSAMKLLWLMENVHAVKDAIKKGYAIFGTIDTWLIWNMTGGVNGGLHVTESPTLLIVNNSEVIGKICKDWPIPGIKIAGCLGDQHTAMLGQACKKGEAKSTYDTGPFILLNTGEVPIKSAGAAVQWLRDSLGIIKSASEIEDLAAMVETTGGVYFVPAFNGLFAWREDARGVCIGITRFTYKSHIARAVLESMCFQVKDVLDSLNNEKAEFLLRVDGGATANNLLMQIQADLMGTPVVRPVVIETTALGAAYALYFFLKMLEKTDVPTKEDNIVDLVTETDKKCEELVFNHLKQLFPNHKFIGEETTAANGVSELTDEPTWIVDPVDGTTNFLFTGVQGKGAFLNGKPIKVSTQSELVTALLLAEAGVKRDKATLDDATNRINSLLTKVRNVRICGSCALDLCSVACGRADIFYEIEFGGPWDVAAGVVIVREAGGLIFDPSGKDLDITSQRVAASNASLKELFVEALRLTNV</sequence>
<dbReference type="InterPro" id="IPR018484">
    <property type="entry name" value="FGGY_N"/>
</dbReference>
<keyword evidence="6" id="KW-0479">Metal-binding</keyword>
<dbReference type="InterPro" id="IPR018485">
    <property type="entry name" value="FGGY_C"/>
</dbReference>
<evidence type="ECO:0000256" key="8">
    <source>
        <dbReference type="ARBA" id="ARBA00022842"/>
    </source>
</evidence>
<evidence type="ECO:0000256" key="7">
    <source>
        <dbReference type="ARBA" id="ARBA00022777"/>
    </source>
</evidence>
<comment type="catalytic activity">
    <reaction evidence="1">
        <text>a myo-inositol phosphate + H2O = myo-inositol + phosphate</text>
        <dbReference type="Rhea" id="RHEA:24056"/>
        <dbReference type="ChEBI" id="CHEBI:15377"/>
        <dbReference type="ChEBI" id="CHEBI:17268"/>
        <dbReference type="ChEBI" id="CHEBI:43474"/>
        <dbReference type="ChEBI" id="CHEBI:84139"/>
        <dbReference type="EC" id="3.1.3.25"/>
    </reaction>
</comment>
<comment type="similarity">
    <text evidence="4">Belongs to the inositol monophosphatase superfamily.</text>
</comment>
<dbReference type="PROSITE" id="PS00933">
    <property type="entry name" value="FGGY_KINASES_1"/>
    <property type="match status" value="1"/>
</dbReference>
<gene>
    <name evidence="11" type="primary">A03g504170.1_BraROA</name>
    <name evidence="11" type="ORF">IGI04_011465</name>
</gene>
<evidence type="ECO:0000313" key="11">
    <source>
        <dbReference type="EMBL" id="KAG5405346.1"/>
    </source>
</evidence>
<evidence type="ECO:0008006" key="13">
    <source>
        <dbReference type="Google" id="ProtNLM"/>
    </source>
</evidence>
<evidence type="ECO:0000259" key="10">
    <source>
        <dbReference type="Pfam" id="PF02782"/>
    </source>
</evidence>
<dbReference type="PROSITE" id="PS00630">
    <property type="entry name" value="IMP_2"/>
    <property type="match status" value="1"/>
</dbReference>
<reference evidence="11 12" key="1">
    <citation type="submission" date="2021-03" db="EMBL/GenBank/DDBJ databases">
        <authorList>
            <person name="King G.J."/>
            <person name="Bancroft I."/>
            <person name="Baten A."/>
            <person name="Bloomfield J."/>
            <person name="Borpatragohain P."/>
            <person name="He Z."/>
            <person name="Irish N."/>
            <person name="Irwin J."/>
            <person name="Liu K."/>
            <person name="Mauleon R.P."/>
            <person name="Moore J."/>
            <person name="Morris R."/>
            <person name="Ostergaard L."/>
            <person name="Wang B."/>
            <person name="Wells R."/>
        </authorList>
    </citation>
    <scope>NUCLEOTIDE SEQUENCE [LARGE SCALE GENOMIC DNA]</scope>
    <source>
        <strain evidence="11">R-o-18</strain>
        <tissue evidence="11">Leaf</tissue>
    </source>
</reference>
<dbReference type="InterPro" id="IPR000760">
    <property type="entry name" value="Inositol_monophosphatase-like"/>
</dbReference>
<proteinExistence type="inferred from homology"/>
<evidence type="ECO:0000259" key="9">
    <source>
        <dbReference type="Pfam" id="PF00370"/>
    </source>
</evidence>
<comment type="pathway">
    <text evidence="3">Polyol metabolism; glycerol degradation via glycerol kinase pathway; sn-glycerol 3-phosphate from glycerol: step 1/1.</text>
</comment>
<dbReference type="EMBL" id="JADBGQ010000003">
    <property type="protein sequence ID" value="KAG5405346.1"/>
    <property type="molecule type" value="Genomic_DNA"/>
</dbReference>
<comment type="cofactor">
    <cofactor evidence="2">
        <name>Mg(2+)</name>
        <dbReference type="ChEBI" id="CHEBI:18420"/>
    </cofactor>
</comment>
<dbReference type="PANTHER" id="PTHR20854">
    <property type="entry name" value="INOSITOL MONOPHOSPHATASE"/>
    <property type="match status" value="1"/>
</dbReference>
<dbReference type="Pfam" id="PF00459">
    <property type="entry name" value="Inositol_P"/>
    <property type="match status" value="1"/>
</dbReference>
<name>A0ABQ7N357_BRACM</name>
<feature type="domain" description="Carbohydrate kinase FGGY C-terminal" evidence="10">
    <location>
        <begin position="214"/>
        <end position="349"/>
    </location>
</feature>
<evidence type="ECO:0000256" key="1">
    <source>
        <dbReference type="ARBA" id="ARBA00001033"/>
    </source>
</evidence>
<dbReference type="InterPro" id="IPR018483">
    <property type="entry name" value="Carb_kinase_FGGY_CS"/>
</dbReference>
<evidence type="ECO:0000256" key="6">
    <source>
        <dbReference type="ARBA" id="ARBA00022723"/>
    </source>
</evidence>
<evidence type="ECO:0000256" key="2">
    <source>
        <dbReference type="ARBA" id="ARBA00001946"/>
    </source>
</evidence>